<sequence length="1051" mass="119280">MEKLQQNIQSSTNDDSSFMTLTQFDTELQQQAQFAIQQEIDAWQEFENYLPQLDYQTINQRSNNNNQFQLLSTQNGSDSLKLYPPQNWSGIKTTQTMAFVSPTNDPVISPFSSPSSVLEPLGSPGQQVSSNDPSSTATTANTTMNNTPLESPIQSPTNKLFSFDFSFLSEQQSGNTTNNNNNNNSDKVDLSFYDQEKSFDSINTSPPIVPQQKKRAHNVIERRYRNNINERITELKNAVPALVHAKVKDTATVKSGTKRGRKNADEDEDEEEDGEEYVDGVAVATKLNKATILRKATEYIMHLRRKGEALHHENDILQRLVRQLPGGQDVLNRYLTQKSLREKEMHQNYLFERNLQKQMQQQRRKSTAGRKKSRVSKHEAAKPLVPAAPSVTNRVFMAAFMAISFFSTSPLFTGPTTREQFESHHHISRTADNMYSNNSSTKHTFIASLFPTNDGWSMLRTTLFVICIFQLFLPLLKSMILNGIKVKSVNKKARTKSSLSGNIGTHFTSLTPGDQKCMQIYSILAKSLENEPNNKAVLYKNHTISFYLALSKEIARFVSRHWLGFEILYDDDNALAPQEQWVQACKWIKLNEVECLGGNPELTRASMLFSCFRVLNLIDVMDDDENEYVEQSRSRVYATAALQMALIIPHHGIAETLSRYFWRLSMYESGLEDDPLMNALTYDCHEDDGEDRVEVMIKSRAWYETLEVMSHQIHHFDSRACGLSLSMNAPVLVPVGILSTLHLLDNLQTQFGRLIISVTTPAPSDELDQEYYYYSEFSETVFAQILDITTPQEASEQVDDYHSLAHWLASVGAIVEALWKSDIKTVNALIKTVLKDIPLSLVSRKMMDEEDINTVRHKERQSQLDQLTKKSMTHTLIGAALLKTNDLQQGIEELCKAEKIKVSIRSLSGRLDGNQIAKHDEEVDLESSVMALADFVTAVTGLEAWITAWRLVPSSVTKDRDSWEERFIRQVRDSSLQLRRMIGRHSLDGLRTNDAIVERLTRLGSYVSREEYADSACDCSSEDEEDSEELGKNTIHVRRPDRALDILHGLA</sequence>
<proteinExistence type="predicted"/>
<dbReference type="SMART" id="SM00353">
    <property type="entry name" value="HLH"/>
    <property type="match status" value="1"/>
</dbReference>
<accession>A0A9P6XHY1</accession>
<protein>
    <recommendedName>
        <fullName evidence="2">BHLH domain-containing protein</fullName>
    </recommendedName>
</protein>
<comment type="caution">
    <text evidence="3">The sequence shown here is derived from an EMBL/GenBank/DDBJ whole genome shotgun (WGS) entry which is preliminary data.</text>
</comment>
<dbReference type="PROSITE" id="PS50888">
    <property type="entry name" value="BHLH"/>
    <property type="match status" value="1"/>
</dbReference>
<dbReference type="EMBL" id="JAANQT010000124">
    <property type="protein sequence ID" value="KAG1314292.1"/>
    <property type="molecule type" value="Genomic_DNA"/>
</dbReference>
<evidence type="ECO:0000313" key="3">
    <source>
        <dbReference type="EMBL" id="KAG1314292.1"/>
    </source>
</evidence>
<dbReference type="InterPro" id="IPR036638">
    <property type="entry name" value="HLH_DNA-bd_sf"/>
</dbReference>
<dbReference type="Gene3D" id="4.10.280.10">
    <property type="entry name" value="Helix-loop-helix DNA-binding domain"/>
    <property type="match status" value="1"/>
</dbReference>
<feature type="compositionally biased region" description="Basic residues" evidence="1">
    <location>
        <begin position="362"/>
        <end position="375"/>
    </location>
</feature>
<evidence type="ECO:0000313" key="4">
    <source>
        <dbReference type="Proteomes" id="UP000716291"/>
    </source>
</evidence>
<dbReference type="InterPro" id="IPR052099">
    <property type="entry name" value="Regulatory_TF_Diverse"/>
</dbReference>
<reference evidence="3" key="1">
    <citation type="journal article" date="2020" name="Microb. Genom.">
        <title>Genetic diversity of clinical and environmental Mucorales isolates obtained from an investigation of mucormycosis cases among solid organ transplant recipients.</title>
        <authorList>
            <person name="Nguyen M.H."/>
            <person name="Kaul D."/>
            <person name="Muto C."/>
            <person name="Cheng S.J."/>
            <person name="Richter R.A."/>
            <person name="Bruno V.M."/>
            <person name="Liu G."/>
            <person name="Beyhan S."/>
            <person name="Sundermann A.J."/>
            <person name="Mounaud S."/>
            <person name="Pasculle A.W."/>
            <person name="Nierman W.C."/>
            <person name="Driscoll E."/>
            <person name="Cumbie R."/>
            <person name="Clancy C.J."/>
            <person name="Dupont C.L."/>
        </authorList>
    </citation>
    <scope>NUCLEOTIDE SEQUENCE</scope>
    <source>
        <strain evidence="3">GL11</strain>
    </source>
</reference>
<dbReference type="Pfam" id="PF00010">
    <property type="entry name" value="HLH"/>
    <property type="match status" value="1"/>
</dbReference>
<feature type="compositionally biased region" description="Low complexity" evidence="1">
    <location>
        <begin position="129"/>
        <end position="148"/>
    </location>
</feature>
<dbReference type="AlphaFoldDB" id="A0A9P6XHY1"/>
<feature type="compositionally biased region" description="Acidic residues" evidence="1">
    <location>
        <begin position="265"/>
        <end position="276"/>
    </location>
</feature>
<dbReference type="Proteomes" id="UP000716291">
    <property type="component" value="Unassembled WGS sequence"/>
</dbReference>
<dbReference type="PANTHER" id="PTHR47336:SF2">
    <property type="entry name" value="TRANSCRIPTION FACTOR HMS1-RELATED"/>
    <property type="match status" value="1"/>
</dbReference>
<dbReference type="PANTHER" id="PTHR47336">
    <property type="entry name" value="TRANSCRIPTION FACTOR HMS1-RELATED"/>
    <property type="match status" value="1"/>
</dbReference>
<feature type="region of interest" description="Disordered" evidence="1">
    <location>
        <begin position="353"/>
        <end position="382"/>
    </location>
</feature>
<dbReference type="SUPFAM" id="SSF47459">
    <property type="entry name" value="HLH, helix-loop-helix DNA-binding domain"/>
    <property type="match status" value="1"/>
</dbReference>
<gene>
    <name evidence="3" type="ORF">G6F64_001574</name>
</gene>
<feature type="domain" description="BHLH" evidence="2">
    <location>
        <begin position="212"/>
        <end position="303"/>
    </location>
</feature>
<keyword evidence="4" id="KW-1185">Reference proteome</keyword>
<evidence type="ECO:0000256" key="1">
    <source>
        <dbReference type="SAM" id="MobiDB-lite"/>
    </source>
</evidence>
<evidence type="ECO:0000259" key="2">
    <source>
        <dbReference type="PROSITE" id="PS50888"/>
    </source>
</evidence>
<feature type="region of interest" description="Disordered" evidence="1">
    <location>
        <begin position="252"/>
        <end position="276"/>
    </location>
</feature>
<dbReference type="InterPro" id="IPR011598">
    <property type="entry name" value="bHLH_dom"/>
</dbReference>
<feature type="region of interest" description="Disordered" evidence="1">
    <location>
        <begin position="110"/>
        <end position="155"/>
    </location>
</feature>
<organism evidence="3 4">
    <name type="scientific">Rhizopus oryzae</name>
    <name type="common">Mucormycosis agent</name>
    <name type="synonym">Rhizopus arrhizus var. delemar</name>
    <dbReference type="NCBI Taxonomy" id="64495"/>
    <lineage>
        <taxon>Eukaryota</taxon>
        <taxon>Fungi</taxon>
        <taxon>Fungi incertae sedis</taxon>
        <taxon>Mucoromycota</taxon>
        <taxon>Mucoromycotina</taxon>
        <taxon>Mucoromycetes</taxon>
        <taxon>Mucorales</taxon>
        <taxon>Mucorineae</taxon>
        <taxon>Rhizopodaceae</taxon>
        <taxon>Rhizopus</taxon>
    </lineage>
</organism>
<name>A0A9P6XHY1_RHIOR</name>
<dbReference type="GO" id="GO:0046983">
    <property type="term" value="F:protein dimerization activity"/>
    <property type="evidence" value="ECO:0007669"/>
    <property type="project" value="InterPro"/>
</dbReference>